<dbReference type="InterPro" id="IPR055344">
    <property type="entry name" value="SecD_SecF_C_bact"/>
</dbReference>
<feature type="transmembrane region" description="Helical" evidence="9">
    <location>
        <begin position="399"/>
        <end position="417"/>
    </location>
</feature>
<evidence type="ECO:0000256" key="1">
    <source>
        <dbReference type="ARBA" id="ARBA00004651"/>
    </source>
</evidence>
<feature type="transmembrane region" description="Helical" evidence="9">
    <location>
        <begin position="423"/>
        <end position="444"/>
    </location>
</feature>
<evidence type="ECO:0000256" key="2">
    <source>
        <dbReference type="ARBA" id="ARBA00022448"/>
    </source>
</evidence>
<dbReference type="NCBIfam" id="TIGR00916">
    <property type="entry name" value="2A0604s01"/>
    <property type="match status" value="1"/>
</dbReference>
<dbReference type="GO" id="GO:0065002">
    <property type="term" value="P:intracellular protein transmembrane transport"/>
    <property type="evidence" value="ECO:0007669"/>
    <property type="project" value="UniProtKB-UniRule"/>
</dbReference>
<dbReference type="Pfam" id="PF21760">
    <property type="entry name" value="SecD_1st"/>
    <property type="match status" value="1"/>
</dbReference>
<evidence type="ECO:0000256" key="5">
    <source>
        <dbReference type="ARBA" id="ARBA00022927"/>
    </source>
</evidence>
<evidence type="ECO:0000313" key="14">
    <source>
        <dbReference type="Proteomes" id="UP000293550"/>
    </source>
</evidence>
<keyword evidence="3 9" id="KW-1003">Cell membrane</keyword>
<dbReference type="InterPro" id="IPR054384">
    <property type="entry name" value="SecDF_P1_head"/>
</dbReference>
<dbReference type="PANTHER" id="PTHR30081">
    <property type="entry name" value="PROTEIN-EXPORT MEMBRANE PROTEIN SEC"/>
    <property type="match status" value="1"/>
</dbReference>
<dbReference type="Gene3D" id="1.20.1640.10">
    <property type="entry name" value="Multidrug efflux transporter AcrB transmembrane domain"/>
    <property type="match status" value="1"/>
</dbReference>
<dbReference type="EMBL" id="SCFB01000010">
    <property type="protein sequence ID" value="RZI45504.1"/>
    <property type="molecule type" value="Genomic_DNA"/>
</dbReference>
<comment type="function">
    <text evidence="9">Part of the Sec protein translocase complex. Interacts with the SecYEG preprotein conducting channel. SecDF uses the proton motive force (PMF) to complete protein translocation after the ATP-dependent function of SecA.</text>
</comment>
<keyword evidence="7 9" id="KW-0811">Translocation</keyword>
<keyword evidence="14" id="KW-1185">Reference proteome</keyword>
<evidence type="ECO:0000256" key="7">
    <source>
        <dbReference type="ARBA" id="ARBA00023010"/>
    </source>
</evidence>
<dbReference type="Pfam" id="PF02355">
    <property type="entry name" value="SecD_SecF_C"/>
    <property type="match status" value="1"/>
</dbReference>
<dbReference type="Proteomes" id="UP000293550">
    <property type="component" value="Unassembled WGS sequence"/>
</dbReference>
<comment type="caution">
    <text evidence="9">Lacks conserved residue(s) required for the propagation of feature annotation.</text>
</comment>
<reference evidence="13 14" key="1">
    <citation type="submission" date="2018-10" db="EMBL/GenBank/DDBJ databases">
        <title>An updated phylogeny of the Alphaproteobacteria reveals that the parasitic Rickettsiales and Holosporales have independent origins.</title>
        <authorList>
            <person name="Munoz-Gomez S.A."/>
            <person name="Hess S."/>
            <person name="Burger G."/>
            <person name="Lang B.F."/>
            <person name="Susko E."/>
            <person name="Slamovits C.H."/>
            <person name="Roger A.J."/>
        </authorList>
    </citation>
    <scope>NUCLEOTIDE SEQUENCE [LARGE SCALE GENOMIC DNA]</scope>
    <source>
        <strain evidence="13">HOLO01</strain>
    </source>
</reference>
<comment type="subcellular location">
    <subcellularLocation>
        <location evidence="1 9">Cell membrane</location>
        <topology evidence="1 9">Multi-pass membrane protein</topology>
    </subcellularLocation>
</comment>
<keyword evidence="4 9" id="KW-0812">Transmembrane</keyword>
<evidence type="ECO:0000259" key="10">
    <source>
        <dbReference type="Pfam" id="PF02355"/>
    </source>
</evidence>
<dbReference type="HAMAP" id="MF_01463_B">
    <property type="entry name" value="SecD_B"/>
    <property type="match status" value="1"/>
</dbReference>
<evidence type="ECO:0000256" key="8">
    <source>
        <dbReference type="ARBA" id="ARBA00023136"/>
    </source>
</evidence>
<feature type="domain" description="SecDF P1 head subdomain" evidence="12">
    <location>
        <begin position="244"/>
        <end position="348"/>
    </location>
</feature>
<name>A0A4Q7DHU4_9PROT</name>
<evidence type="ECO:0000256" key="3">
    <source>
        <dbReference type="ARBA" id="ARBA00022475"/>
    </source>
</evidence>
<comment type="caution">
    <text evidence="13">The sequence shown here is derived from an EMBL/GenBank/DDBJ whole genome shotgun (WGS) entry which is preliminary data.</text>
</comment>
<feature type="transmembrane region" description="Helical" evidence="9">
    <location>
        <begin position="496"/>
        <end position="521"/>
    </location>
</feature>
<dbReference type="RefSeq" id="WP_130154365.1">
    <property type="nucleotide sequence ID" value="NZ_SCFB01000010.1"/>
</dbReference>
<dbReference type="GO" id="GO:0043952">
    <property type="term" value="P:protein transport by the Sec complex"/>
    <property type="evidence" value="ECO:0007669"/>
    <property type="project" value="UniProtKB-UniRule"/>
</dbReference>
<comment type="subunit">
    <text evidence="9">Forms a complex with SecF. Part of the essential Sec protein translocation apparatus which comprises SecA, SecYEG and auxiliary proteins SecDF-YajC and YidC.</text>
</comment>
<comment type="similarity">
    <text evidence="9">Belongs to the SecD/SecF family. SecD subfamily.</text>
</comment>
<feature type="domain" description="Protein export membrane protein SecD/SecF C-terminal" evidence="10">
    <location>
        <begin position="351"/>
        <end position="520"/>
    </location>
</feature>
<dbReference type="FunFam" id="1.20.1640.10:FF:000004">
    <property type="entry name" value="Protein translocase subunit SecD"/>
    <property type="match status" value="1"/>
</dbReference>
<dbReference type="GO" id="GO:0005886">
    <property type="term" value="C:plasma membrane"/>
    <property type="evidence" value="ECO:0007669"/>
    <property type="project" value="UniProtKB-SubCell"/>
</dbReference>
<keyword evidence="8 9" id="KW-0472">Membrane</keyword>
<organism evidence="13 14">
    <name type="scientific">Candidatus Finniella inopinata</name>
    <dbReference type="NCBI Taxonomy" id="1696036"/>
    <lineage>
        <taxon>Bacteria</taxon>
        <taxon>Pseudomonadati</taxon>
        <taxon>Pseudomonadota</taxon>
        <taxon>Alphaproteobacteria</taxon>
        <taxon>Holosporales</taxon>
        <taxon>Candidatus Paracaedibacteraceae</taxon>
        <taxon>Candidatus Finniella</taxon>
    </lineage>
</organism>
<evidence type="ECO:0000256" key="6">
    <source>
        <dbReference type="ARBA" id="ARBA00022989"/>
    </source>
</evidence>
<protein>
    <recommendedName>
        <fullName evidence="9">Protein translocase subunit SecD</fullName>
    </recommendedName>
</protein>
<evidence type="ECO:0000256" key="9">
    <source>
        <dbReference type="HAMAP-Rule" id="MF_01463"/>
    </source>
</evidence>
<dbReference type="InterPro" id="IPR022813">
    <property type="entry name" value="SecD/SecF_arch_bac"/>
</dbReference>
<dbReference type="GO" id="GO:0006605">
    <property type="term" value="P:protein targeting"/>
    <property type="evidence" value="ECO:0007669"/>
    <property type="project" value="UniProtKB-UniRule"/>
</dbReference>
<dbReference type="Pfam" id="PF07549">
    <property type="entry name" value="Sec_GG"/>
    <property type="match status" value="1"/>
</dbReference>
<dbReference type="AlphaFoldDB" id="A0A4Q7DHU4"/>
<feature type="transmembrane region" description="Helical" evidence="9">
    <location>
        <begin position="372"/>
        <end position="392"/>
    </location>
</feature>
<proteinExistence type="inferred from homology"/>
<evidence type="ECO:0000259" key="11">
    <source>
        <dbReference type="Pfam" id="PF21760"/>
    </source>
</evidence>
<keyword evidence="2 9" id="KW-0813">Transport</keyword>
<keyword evidence="6 9" id="KW-1133">Transmembrane helix</keyword>
<feature type="transmembrane region" description="Helical" evidence="9">
    <location>
        <begin position="465"/>
        <end position="484"/>
    </location>
</feature>
<evidence type="ECO:0000259" key="12">
    <source>
        <dbReference type="Pfam" id="PF22599"/>
    </source>
</evidence>
<evidence type="ECO:0000256" key="4">
    <source>
        <dbReference type="ARBA" id="ARBA00022692"/>
    </source>
</evidence>
<keyword evidence="5 9" id="KW-0653">Protein transport</keyword>
<dbReference type="OrthoDB" id="9805019at2"/>
<dbReference type="NCBIfam" id="TIGR01129">
    <property type="entry name" value="secD"/>
    <property type="match status" value="1"/>
</dbReference>
<dbReference type="GO" id="GO:0015450">
    <property type="term" value="F:protein-transporting ATPase activity"/>
    <property type="evidence" value="ECO:0007669"/>
    <property type="project" value="InterPro"/>
</dbReference>
<dbReference type="InterPro" id="IPR048631">
    <property type="entry name" value="SecD_1st"/>
</dbReference>
<dbReference type="SUPFAM" id="SSF82866">
    <property type="entry name" value="Multidrug efflux transporter AcrB transmembrane domain"/>
    <property type="match status" value="1"/>
</dbReference>
<dbReference type="Pfam" id="PF22599">
    <property type="entry name" value="SecDF_P1_head"/>
    <property type="match status" value="1"/>
</dbReference>
<dbReference type="InterPro" id="IPR048634">
    <property type="entry name" value="SecD_SecF_C"/>
</dbReference>
<dbReference type="InterPro" id="IPR022646">
    <property type="entry name" value="SecD/SecF_CS"/>
</dbReference>
<dbReference type="Gene3D" id="3.30.70.3400">
    <property type="match status" value="1"/>
</dbReference>
<sequence>MLVIPRWKLWTILGICFFGMVFAMPNLLSPERLQTMPSWLKNTVNLGLELRGGSYLQLEVDLKEVAKEYLSNLLDETRLNLRKQQIGYTNLVVESKGTASPSLTFLLRNPDDAEQATKVLRAIDSGLTVSVENAKVTAILSEQMLEHRNRSIIEQSIEVVRRRVDESGTKEPIIQRQGADRIVVQLPGIEDPAEVKKLIGRTAKMTFRLVDSATPPVVGAPGSMPYKSAPLGTEYLEEVSHEGQVRYLAVKKQVMVSGESLIDAQATFSHTGQPAVSLKFNSVGARKFADMSAQNIKKQFAIVLDDKIISAPVFQDIIPDGNGQISGHFTVKEANELSLLLRAGALPAPLKVIEERTVGPSLGADSIHDGKIGTVVAFILVSIFMFLCYGTFGFFADIALIFNLILLFAGLSLLQATLTLPGIAGIALTIGMAVDANVLIYERIKEEIRAGIRPLAAVDAGYKRAVTTIIDSNLTTLIGAAVLFEFGTGPIRGFAVTLALGILISLFTALSLTRLIIVLWARRQKVLALPL</sequence>
<accession>A0A4Q7DHU4</accession>
<dbReference type="PANTHER" id="PTHR30081:SF1">
    <property type="entry name" value="PROTEIN TRANSLOCASE SUBUNIT SECD"/>
    <property type="match status" value="1"/>
</dbReference>
<dbReference type="InterPro" id="IPR005791">
    <property type="entry name" value="SecD"/>
</dbReference>
<gene>
    <name evidence="9 13" type="primary">secD</name>
    <name evidence="13" type="ORF">EQU50_06730</name>
</gene>
<dbReference type="Gene3D" id="3.30.1360.200">
    <property type="match status" value="1"/>
</dbReference>
<feature type="domain" description="Protein translocase subunit SecDF P1" evidence="11">
    <location>
        <begin position="153"/>
        <end position="211"/>
    </location>
</feature>
<evidence type="ECO:0000313" key="13">
    <source>
        <dbReference type="EMBL" id="RZI45504.1"/>
    </source>
</evidence>